<dbReference type="GO" id="GO:0009279">
    <property type="term" value="C:cell outer membrane"/>
    <property type="evidence" value="ECO:0007669"/>
    <property type="project" value="UniProtKB-SubCell"/>
</dbReference>
<proteinExistence type="inferred from homology"/>
<comment type="subunit">
    <text evidence="8">Part of the Bam complex.</text>
</comment>
<dbReference type="InterPro" id="IPR000184">
    <property type="entry name" value="Bac_surfAg_D15"/>
</dbReference>
<evidence type="ECO:0000313" key="12">
    <source>
        <dbReference type="Proteomes" id="UP000761264"/>
    </source>
</evidence>
<feature type="domain" description="POTRA" evidence="10">
    <location>
        <begin position="104"/>
        <end position="181"/>
    </location>
</feature>
<dbReference type="Gene3D" id="2.40.160.50">
    <property type="entry name" value="membrane protein fhac: a member of the omp85/tpsb transporter family"/>
    <property type="match status" value="1"/>
</dbReference>
<evidence type="ECO:0000256" key="6">
    <source>
        <dbReference type="ARBA" id="ARBA00023136"/>
    </source>
</evidence>
<keyword evidence="6 8" id="KW-0472">Membrane</keyword>
<comment type="similarity">
    <text evidence="8">Belongs to the BamA family.</text>
</comment>
<evidence type="ECO:0000256" key="3">
    <source>
        <dbReference type="ARBA" id="ARBA00022692"/>
    </source>
</evidence>
<keyword evidence="4 8" id="KW-0732">Signal</keyword>
<feature type="domain" description="POTRA" evidence="10">
    <location>
        <begin position="184"/>
        <end position="272"/>
    </location>
</feature>
<reference evidence="11" key="1">
    <citation type="submission" date="2020-03" db="EMBL/GenBank/DDBJ databases">
        <title>Genome of Pelagibius litoralis DSM 21314T.</title>
        <authorList>
            <person name="Wang G."/>
        </authorList>
    </citation>
    <scope>NUCLEOTIDE SEQUENCE</scope>
    <source>
        <strain evidence="11">DSM 21314</strain>
    </source>
</reference>
<comment type="subcellular location">
    <subcellularLocation>
        <location evidence="8">Cell outer membrane</location>
    </subcellularLocation>
    <subcellularLocation>
        <location evidence="1">Membrane</location>
    </subcellularLocation>
</comment>
<dbReference type="GO" id="GO:0051205">
    <property type="term" value="P:protein insertion into membrane"/>
    <property type="evidence" value="ECO:0007669"/>
    <property type="project" value="UniProtKB-UniRule"/>
</dbReference>
<evidence type="ECO:0000256" key="9">
    <source>
        <dbReference type="NCBIfam" id="TIGR03303"/>
    </source>
</evidence>
<evidence type="ECO:0000256" key="8">
    <source>
        <dbReference type="HAMAP-Rule" id="MF_01430"/>
    </source>
</evidence>
<sequence length="766" mass="85599" precursor="true">MCRGRLFVVVIACLLSNAAWFGLSEPLFAQSLLSGGRIDSIRVEGTQRIEAATVRSYMRVNPGDPFDPVRLDRSLKNLFSTGLFADVNLRRDGDVLVVVVAENPIVNRIAFEGNRRIDDETLQQEIELRPRVVFTRTKVQSDADRILEIYRRSGRFAATVEPKVIQLEQNRVDLAFEISEGPLTSIRAINFIGNKEFSDSTLRDEVTTSEASFWNFFSSTDTYDPDRLTFDRELLRRFYLNEGYADFRVVSVVAELTPDNQDFIVTFTVEEGPRYRFGAIGIETTLRNLDPESLRDQATTFEGDWYDASEVDKTIEALTEAVGDLGFAFVDIRPRVQRDRENLTIDIVFDIQEGPKVFVERIDIEGNTRTLDRVIRREFRLVEGDAFNSSKLRRSRQRVQNLGFFKTVTVENEPGSAPDRTVVKVEVEEQSTGDLTFGAGFSSSDGPIGNIGIRERNLLGRGQDIRLSFTLAGEASEIDFSFTEPYFLDRNLAAGIDLFRTTDDRDDESSFEEERLGGSLRAGFNVTENIRNVVRYTAENRDITDVDSDASLLVRSEEGTTLRSGVSNELTYDTRDSRFDAREGVIGRLRTEFTGLGGDVTFVKASVSGGYYYTVFEDYTISTRGSTGTIAGVGEDTRISDRFFRGGGNPRGFEFGGIGPRDRNTGDALGGKHFYTGTVELAFPLSLPFDLDVRGRLFTDIGAAWDLDDGNIPVVVDDSSNPRVTVGTGVSWNSPFGPVVLDLGFAVVKEDFDETEILSFSFGTQF</sequence>
<evidence type="ECO:0000256" key="7">
    <source>
        <dbReference type="ARBA" id="ARBA00023237"/>
    </source>
</evidence>
<dbReference type="InterPro" id="IPR010827">
    <property type="entry name" value="BamA/TamA_POTRA"/>
</dbReference>
<keyword evidence="12" id="KW-1185">Reference proteome</keyword>
<dbReference type="NCBIfam" id="TIGR03303">
    <property type="entry name" value="OM_YaeT"/>
    <property type="match status" value="1"/>
</dbReference>
<dbReference type="HAMAP" id="MF_01430">
    <property type="entry name" value="OM_assembly_BamA"/>
    <property type="match status" value="1"/>
</dbReference>
<dbReference type="InterPro" id="IPR039910">
    <property type="entry name" value="D15-like"/>
</dbReference>
<dbReference type="AlphaFoldDB" id="A0A967C4R9"/>
<name>A0A967C4R9_9PROT</name>
<dbReference type="GO" id="GO:0043165">
    <property type="term" value="P:Gram-negative-bacterium-type cell outer membrane assembly"/>
    <property type="evidence" value="ECO:0007669"/>
    <property type="project" value="UniProtKB-UniRule"/>
</dbReference>
<accession>A0A967C4R9</accession>
<keyword evidence="2 8" id="KW-1134">Transmembrane beta strand</keyword>
<evidence type="ECO:0000259" key="10">
    <source>
        <dbReference type="PROSITE" id="PS51779"/>
    </source>
</evidence>
<keyword evidence="3 8" id="KW-0812">Transmembrane</keyword>
<dbReference type="PANTHER" id="PTHR12815:SF23">
    <property type="entry name" value="OUTER MEMBRANE PROTEIN ASSEMBLY FACTOR BAMA"/>
    <property type="match status" value="1"/>
</dbReference>
<evidence type="ECO:0000256" key="1">
    <source>
        <dbReference type="ARBA" id="ARBA00004370"/>
    </source>
</evidence>
<evidence type="ECO:0000256" key="5">
    <source>
        <dbReference type="ARBA" id="ARBA00022737"/>
    </source>
</evidence>
<feature type="signal peptide" evidence="8">
    <location>
        <begin position="1"/>
        <end position="21"/>
    </location>
</feature>
<dbReference type="Proteomes" id="UP000761264">
    <property type="component" value="Unassembled WGS sequence"/>
</dbReference>
<evidence type="ECO:0000313" key="11">
    <source>
        <dbReference type="EMBL" id="NIA67301.1"/>
    </source>
</evidence>
<dbReference type="InterPro" id="IPR034746">
    <property type="entry name" value="POTRA"/>
</dbReference>
<dbReference type="Pfam" id="PF01103">
    <property type="entry name" value="Omp85"/>
    <property type="match status" value="1"/>
</dbReference>
<comment type="function">
    <text evidence="8">Part of the outer membrane protein assembly complex, which is involved in assembly and insertion of beta-barrel proteins into the outer membrane.</text>
</comment>
<organism evidence="11 12">
    <name type="scientific">Pelagibius litoralis</name>
    <dbReference type="NCBI Taxonomy" id="374515"/>
    <lineage>
        <taxon>Bacteria</taxon>
        <taxon>Pseudomonadati</taxon>
        <taxon>Pseudomonadota</taxon>
        <taxon>Alphaproteobacteria</taxon>
        <taxon>Rhodospirillales</taxon>
        <taxon>Rhodovibrionaceae</taxon>
        <taxon>Pelagibius</taxon>
    </lineage>
</organism>
<comment type="caution">
    <text evidence="11">The sequence shown here is derived from an EMBL/GenBank/DDBJ whole genome shotgun (WGS) entry which is preliminary data.</text>
</comment>
<protein>
    <recommendedName>
        <fullName evidence="8 9">Outer membrane protein assembly factor BamA</fullName>
    </recommendedName>
</protein>
<feature type="chain" id="PRO_5038186723" description="Outer membrane protein assembly factor BamA" evidence="8">
    <location>
        <begin position="22"/>
        <end position="766"/>
    </location>
</feature>
<feature type="domain" description="POTRA" evidence="10">
    <location>
        <begin position="357"/>
        <end position="430"/>
    </location>
</feature>
<dbReference type="InterPro" id="IPR023707">
    <property type="entry name" value="OM_assembly_BamA"/>
</dbReference>
<keyword evidence="7 8" id="KW-0998">Cell outer membrane</keyword>
<dbReference type="PROSITE" id="PS51779">
    <property type="entry name" value="POTRA"/>
    <property type="match status" value="4"/>
</dbReference>
<keyword evidence="5 8" id="KW-0677">Repeat</keyword>
<dbReference type="EMBL" id="JAAQPH010000001">
    <property type="protein sequence ID" value="NIA67301.1"/>
    <property type="molecule type" value="Genomic_DNA"/>
</dbReference>
<gene>
    <name evidence="8 11" type="primary">bamA</name>
    <name evidence="11" type="ORF">HBA54_01710</name>
</gene>
<evidence type="ECO:0000256" key="4">
    <source>
        <dbReference type="ARBA" id="ARBA00022729"/>
    </source>
</evidence>
<dbReference type="PANTHER" id="PTHR12815">
    <property type="entry name" value="SORTING AND ASSEMBLY MACHINERY SAMM50 PROTEIN FAMILY MEMBER"/>
    <property type="match status" value="1"/>
</dbReference>
<feature type="domain" description="POTRA" evidence="10">
    <location>
        <begin position="36"/>
        <end position="103"/>
    </location>
</feature>
<evidence type="ECO:0000256" key="2">
    <source>
        <dbReference type="ARBA" id="ARBA00022452"/>
    </source>
</evidence>
<dbReference type="PIRSF" id="PIRSF006076">
    <property type="entry name" value="OM_assembly_OMP85"/>
    <property type="match status" value="1"/>
</dbReference>
<dbReference type="Pfam" id="PF07244">
    <property type="entry name" value="POTRA"/>
    <property type="match status" value="5"/>
</dbReference>
<dbReference type="Gene3D" id="3.10.20.310">
    <property type="entry name" value="membrane protein fhac"/>
    <property type="match status" value="5"/>
</dbReference>